<keyword evidence="1" id="KW-0732">Signal</keyword>
<evidence type="ECO:0000256" key="1">
    <source>
        <dbReference type="SAM" id="SignalP"/>
    </source>
</evidence>
<gene>
    <name evidence="3" type="ORF">LA5096_04426</name>
</gene>
<feature type="domain" description="Amidohydrolase-related" evidence="2">
    <location>
        <begin position="143"/>
        <end position="294"/>
    </location>
</feature>
<reference evidence="4" key="1">
    <citation type="submission" date="2015-07" db="EMBL/GenBank/DDBJ databases">
        <authorList>
            <person name="Rodrigo-Torres Lidia"/>
            <person name="Arahal R.David."/>
        </authorList>
    </citation>
    <scope>NUCLEOTIDE SEQUENCE [LARGE SCALE GENOMIC DNA]</scope>
    <source>
        <strain evidence="4">CECT 5096</strain>
    </source>
</reference>
<keyword evidence="3" id="KW-0378">Hydrolase</keyword>
<feature type="chain" id="PRO_5009788099" evidence="1">
    <location>
        <begin position="33"/>
        <end position="305"/>
    </location>
</feature>
<dbReference type="InterPro" id="IPR006680">
    <property type="entry name" value="Amidohydro-rel"/>
</dbReference>
<dbReference type="SUPFAM" id="SSF51556">
    <property type="entry name" value="Metallo-dependent hydrolases"/>
    <property type="match status" value="1"/>
</dbReference>
<evidence type="ECO:0000313" key="4">
    <source>
        <dbReference type="Proteomes" id="UP000049983"/>
    </source>
</evidence>
<proteinExistence type="predicted"/>
<evidence type="ECO:0000313" key="3">
    <source>
        <dbReference type="EMBL" id="CTQ75530.1"/>
    </source>
</evidence>
<sequence>MKGQFMPGSCFRYLFPVFGVISLMLSLTTANADGDHEAIGEDVWKLPLFDAHVHYKEPAWDRYPVKSIVELMDQNGVAMALVSSTPDEGTVMLWEYAPNRIVPELRPYHGAAGSSNWTKMDGMDSYLEERLESYPHEGIGEFHIRQLDTSDEALFRKIIAMAKERDIYLHVHSGTEPIRWLYGLDPEVKIIWAHAGLGSPAPEVYALMDEFPELLADTSLREYNILGRGETLDPQWLEIIFDFQDRLMIGSDTWVNSQWDSYSEIMTTNRLWLSKLPREVAEKIAYKNAERYFGREITMDQIGTK</sequence>
<accession>A0A0M7AT27</accession>
<dbReference type="AlphaFoldDB" id="A0A0M7AT27"/>
<dbReference type="EMBL" id="CXWC01000012">
    <property type="protein sequence ID" value="CTQ75530.1"/>
    <property type="molecule type" value="Genomic_DNA"/>
</dbReference>
<dbReference type="STRING" id="311410.LA5095_04277"/>
<dbReference type="Gene3D" id="3.20.20.140">
    <property type="entry name" value="Metal-dependent hydrolases"/>
    <property type="match status" value="1"/>
</dbReference>
<dbReference type="InterPro" id="IPR032466">
    <property type="entry name" value="Metal_Hydrolase"/>
</dbReference>
<dbReference type="Proteomes" id="UP000049983">
    <property type="component" value="Unassembled WGS sequence"/>
</dbReference>
<keyword evidence="4" id="KW-1185">Reference proteome</keyword>
<protein>
    <submittedName>
        <fullName evidence="3">Putative metal-dependent hydrolase of the TIM-barrel fold protein</fullName>
    </submittedName>
</protein>
<feature type="signal peptide" evidence="1">
    <location>
        <begin position="1"/>
        <end position="32"/>
    </location>
</feature>
<name>A0A0M7AT27_9HYPH</name>
<evidence type="ECO:0000259" key="2">
    <source>
        <dbReference type="Pfam" id="PF04909"/>
    </source>
</evidence>
<dbReference type="GO" id="GO:0016787">
    <property type="term" value="F:hydrolase activity"/>
    <property type="evidence" value="ECO:0007669"/>
    <property type="project" value="UniProtKB-KW"/>
</dbReference>
<dbReference type="Pfam" id="PF04909">
    <property type="entry name" value="Amidohydro_2"/>
    <property type="match status" value="1"/>
</dbReference>
<organism evidence="3 4">
    <name type="scientific">Roseibium album</name>
    <dbReference type="NCBI Taxonomy" id="311410"/>
    <lineage>
        <taxon>Bacteria</taxon>
        <taxon>Pseudomonadati</taxon>
        <taxon>Pseudomonadota</taxon>
        <taxon>Alphaproteobacteria</taxon>
        <taxon>Hyphomicrobiales</taxon>
        <taxon>Stappiaceae</taxon>
        <taxon>Roseibium</taxon>
    </lineage>
</organism>